<dbReference type="InterPro" id="IPR029063">
    <property type="entry name" value="SAM-dependent_MTases_sf"/>
</dbReference>
<feature type="active site" description="Proton acceptor" evidence="7">
    <location>
        <position position="241"/>
    </location>
</feature>
<evidence type="ECO:0000313" key="11">
    <source>
        <dbReference type="Proteomes" id="UP000002669"/>
    </source>
</evidence>
<dbReference type="Gene3D" id="3.40.50.150">
    <property type="entry name" value="Vaccinia Virus protein VP39"/>
    <property type="match status" value="1"/>
</dbReference>
<protein>
    <recommendedName>
        <fullName evidence="6">rRNA methyltransferase 2, mitochondrial</fullName>
    </recommendedName>
</protein>
<dbReference type="HAMAP" id="MF_01547">
    <property type="entry name" value="RNA_methyltr_E"/>
    <property type="match status" value="1"/>
</dbReference>
<evidence type="ECO:0000256" key="2">
    <source>
        <dbReference type="ARBA" id="ARBA00022552"/>
    </source>
</evidence>
<dbReference type="OrthoDB" id="20105at2759"/>
<dbReference type="InParanoid" id="E5QYP5"/>
<dbReference type="GeneID" id="10033196"/>
<evidence type="ECO:0000256" key="4">
    <source>
        <dbReference type="ARBA" id="ARBA00022679"/>
    </source>
</evidence>
<dbReference type="GO" id="GO:0005739">
    <property type="term" value="C:mitochondrion"/>
    <property type="evidence" value="ECO:0007669"/>
    <property type="project" value="EnsemblFungi"/>
</dbReference>
<evidence type="ECO:0000256" key="7">
    <source>
        <dbReference type="PIRSR" id="PIRSR005461-1"/>
    </source>
</evidence>
<dbReference type="OMA" id="WSQVAVN"/>
<evidence type="ECO:0000259" key="9">
    <source>
        <dbReference type="Pfam" id="PF01728"/>
    </source>
</evidence>
<feature type="region of interest" description="Disordered" evidence="8">
    <location>
        <begin position="129"/>
        <end position="166"/>
    </location>
</feature>
<dbReference type="PIRSF" id="PIRSF005461">
    <property type="entry name" value="23S_rRNA_mtase"/>
    <property type="match status" value="1"/>
</dbReference>
<evidence type="ECO:0000256" key="8">
    <source>
        <dbReference type="SAM" id="MobiDB-lite"/>
    </source>
</evidence>
<evidence type="ECO:0000256" key="6">
    <source>
        <dbReference type="ARBA" id="ARBA00041184"/>
    </source>
</evidence>
<name>E5QYP5_ARTGP</name>
<feature type="compositionally biased region" description="Polar residues" evidence="8">
    <location>
        <begin position="141"/>
        <end position="154"/>
    </location>
</feature>
<organism evidence="11">
    <name type="scientific">Arthroderma gypseum (strain ATCC MYA-4604 / CBS 118893)</name>
    <name type="common">Microsporum gypseum</name>
    <dbReference type="NCBI Taxonomy" id="535722"/>
    <lineage>
        <taxon>Eukaryota</taxon>
        <taxon>Fungi</taxon>
        <taxon>Dikarya</taxon>
        <taxon>Ascomycota</taxon>
        <taxon>Pezizomycotina</taxon>
        <taxon>Eurotiomycetes</taxon>
        <taxon>Eurotiomycetidae</taxon>
        <taxon>Onygenales</taxon>
        <taxon>Arthrodermataceae</taxon>
        <taxon>Nannizzia</taxon>
    </lineage>
</organism>
<dbReference type="HOGENOM" id="CLU_009422_2_0_1"/>
<keyword evidence="3 10" id="KW-0489">Methyltransferase</keyword>
<dbReference type="EMBL" id="DS989822">
    <property type="protein sequence ID" value="EFQ98908.1"/>
    <property type="molecule type" value="Genomic_DNA"/>
</dbReference>
<comment type="similarity">
    <text evidence="1">Belongs to the class I-like SAM-binding methyltransferase superfamily. RNA methyltransferase RlmE family.</text>
</comment>
<reference evidence="11" key="1">
    <citation type="journal article" date="2012" name="MBio">
        <title>Comparative genome analysis of Trichophyton rubrum and related dermatophytes reveals candidate genes involved in infection.</title>
        <authorList>
            <person name="Martinez D.A."/>
            <person name="Oliver B.G."/>
            <person name="Graeser Y."/>
            <person name="Goldberg J.M."/>
            <person name="Li W."/>
            <person name="Martinez-Rossi N.M."/>
            <person name="Monod M."/>
            <person name="Shelest E."/>
            <person name="Barton R.C."/>
            <person name="Birch E."/>
            <person name="Brakhage A.A."/>
            <person name="Chen Z."/>
            <person name="Gurr S.J."/>
            <person name="Heiman D."/>
            <person name="Heitman J."/>
            <person name="Kosti I."/>
            <person name="Rossi A."/>
            <person name="Saif S."/>
            <person name="Samalova M."/>
            <person name="Saunders C.W."/>
            <person name="Shea T."/>
            <person name="Summerbell R.C."/>
            <person name="Xu J."/>
            <person name="Young S."/>
            <person name="Zeng Q."/>
            <person name="Birren B.W."/>
            <person name="Cuomo C.A."/>
            <person name="White T.C."/>
        </authorList>
    </citation>
    <scope>NUCLEOTIDE SEQUENCE [LARGE SCALE GENOMIC DNA]</scope>
    <source>
        <strain evidence="11">ATCC MYA-4604 / CBS 118893</strain>
    </source>
</reference>
<dbReference type="RefSeq" id="XP_003177860.1">
    <property type="nucleotide sequence ID" value="XM_003177812.1"/>
</dbReference>
<feature type="domain" description="Ribosomal RNA methyltransferase FtsJ" evidence="9">
    <location>
        <begin position="49"/>
        <end position="283"/>
    </location>
</feature>
<dbReference type="PANTHER" id="PTHR10920">
    <property type="entry name" value="RIBOSOMAL RNA METHYLTRANSFERASE"/>
    <property type="match status" value="1"/>
</dbReference>
<evidence type="ECO:0000256" key="3">
    <source>
        <dbReference type="ARBA" id="ARBA00022603"/>
    </source>
</evidence>
<accession>E5QYP5</accession>
<dbReference type="STRING" id="535722.E5QYP5"/>
<sequence length="292" mass="32830">MLKPALQNRGLPSCGSFVKVFFRSISSKQWQSRQGKDTYTKEAGMQGLKSRAAFKLLQINDRYRLFKSGQTVVDLGYAPGSWSQVAFNLTKPRGRVVGVDIIPAQPPRGVSTIQGNFLSPRVQEYVKDFVRDPNRGRPRSQLPTSSEQEESSPFTKPDTETDGGYIDLERSSSAHINKEGDEVAQPPNKAKVGSVDVVLSDMLMNTSGTKSRDHLGSMELCKAALDFASNVLKQGGHFVCKYYQGPGEKEFENELKRLFYRVYREKPDSSRSESKEAYFIGIRRRSERPQED</sequence>
<evidence type="ECO:0000256" key="1">
    <source>
        <dbReference type="ARBA" id="ARBA00009258"/>
    </source>
</evidence>
<proteinExistence type="inferred from homology"/>
<feature type="compositionally biased region" description="Basic and acidic residues" evidence="8">
    <location>
        <begin position="266"/>
        <end position="276"/>
    </location>
</feature>
<dbReference type="InterPro" id="IPR050082">
    <property type="entry name" value="RNA_methyltr_RlmE"/>
</dbReference>
<dbReference type="eggNOG" id="KOG4589">
    <property type="taxonomic scope" value="Eukaryota"/>
</dbReference>
<keyword evidence="4 10" id="KW-0808">Transferase</keyword>
<dbReference type="AlphaFoldDB" id="E5QYP5"/>
<dbReference type="InterPro" id="IPR002877">
    <property type="entry name" value="RNA_MeTrfase_FtsJ_dom"/>
</dbReference>
<dbReference type="VEuPathDB" id="FungiDB:MGYG_01922"/>
<feature type="region of interest" description="Disordered" evidence="8">
    <location>
        <begin position="266"/>
        <end position="292"/>
    </location>
</feature>
<keyword evidence="5 7" id="KW-0949">S-adenosyl-L-methionine</keyword>
<dbReference type="SUPFAM" id="SSF53335">
    <property type="entry name" value="S-adenosyl-L-methionine-dependent methyltransferases"/>
    <property type="match status" value="1"/>
</dbReference>
<dbReference type="Pfam" id="PF01728">
    <property type="entry name" value="FtsJ"/>
    <property type="match status" value="1"/>
</dbReference>
<keyword evidence="11" id="KW-1185">Reference proteome</keyword>
<keyword evidence="2" id="KW-0698">rRNA processing</keyword>
<dbReference type="FunCoup" id="E5QYP5">
    <property type="interactions" value="14"/>
</dbReference>
<evidence type="ECO:0000313" key="10">
    <source>
        <dbReference type="EMBL" id="EFQ98908.1"/>
    </source>
</evidence>
<gene>
    <name evidence="10" type="ORF">MGYG_01922</name>
</gene>
<dbReference type="Proteomes" id="UP000002669">
    <property type="component" value="Unassembled WGS sequence"/>
</dbReference>
<evidence type="ECO:0000256" key="5">
    <source>
        <dbReference type="ARBA" id="ARBA00022691"/>
    </source>
</evidence>
<dbReference type="GO" id="GO:0008650">
    <property type="term" value="F:rRNA (uridine-2'-O-)-methyltransferase activity"/>
    <property type="evidence" value="ECO:0007669"/>
    <property type="project" value="EnsemblFungi"/>
</dbReference>
<dbReference type="PANTHER" id="PTHR10920:SF18">
    <property type="entry name" value="RRNA METHYLTRANSFERASE 2, MITOCHONDRIAL"/>
    <property type="match status" value="1"/>
</dbReference>
<dbReference type="InterPro" id="IPR015507">
    <property type="entry name" value="rRNA-MeTfrase_E"/>
</dbReference>